<organism evidence="3 4">
    <name type="scientific">Candidatus Caccoplasma intestinavium</name>
    <dbReference type="NCBI Taxonomy" id="2840716"/>
    <lineage>
        <taxon>Bacteria</taxon>
        <taxon>Pseudomonadati</taxon>
        <taxon>Bacteroidota</taxon>
        <taxon>Bacteroidia</taxon>
        <taxon>Bacteroidales</taxon>
        <taxon>Bacteroidaceae</taxon>
        <taxon>Bacteroidaceae incertae sedis</taxon>
        <taxon>Candidatus Caccoplasma</taxon>
    </lineage>
</organism>
<comment type="caution">
    <text evidence="3">The sequence shown here is derived from an EMBL/GenBank/DDBJ whole genome shotgun (WGS) entry which is preliminary data.</text>
</comment>
<accession>A0A9D1GE22</accession>
<dbReference type="Proteomes" id="UP000886722">
    <property type="component" value="Unassembled WGS sequence"/>
</dbReference>
<evidence type="ECO:0000256" key="1">
    <source>
        <dbReference type="SAM" id="Phobius"/>
    </source>
</evidence>
<proteinExistence type="predicted"/>
<dbReference type="Gene3D" id="2.40.30.170">
    <property type="match status" value="1"/>
</dbReference>
<dbReference type="PANTHER" id="PTHR30438:SF1">
    <property type="entry name" value="36 KDA ANTIGEN"/>
    <property type="match status" value="1"/>
</dbReference>
<dbReference type="PANTHER" id="PTHR30438">
    <property type="entry name" value="36 KDA ANTIGEN-RELATED"/>
    <property type="match status" value="1"/>
</dbReference>
<feature type="domain" description="Multidrug resistance protein MdtA-like barrel-sandwich hybrid" evidence="2">
    <location>
        <begin position="50"/>
        <end position="240"/>
    </location>
</feature>
<evidence type="ECO:0000313" key="3">
    <source>
        <dbReference type="EMBL" id="HIT39300.1"/>
    </source>
</evidence>
<reference evidence="3" key="1">
    <citation type="submission" date="2020-10" db="EMBL/GenBank/DDBJ databases">
        <authorList>
            <person name="Gilroy R."/>
        </authorList>
    </citation>
    <scope>NUCLEOTIDE SEQUENCE</scope>
    <source>
        <strain evidence="3">21143</strain>
    </source>
</reference>
<dbReference type="Pfam" id="PF25917">
    <property type="entry name" value="BSH_RND"/>
    <property type="match status" value="1"/>
</dbReference>
<gene>
    <name evidence="3" type="ORF">IAD06_04605</name>
</gene>
<sequence length="334" mass="36856">MDTPKRDKEKGLTIGLVAIIIVIVILALIGFFLLEPRTETIQGQAEATQIRISGKLPGRIAEYWVEEGQHVHQGDTLVRISSPDAEAKLMQASAMESVYKATNEKVDKGARSEIIQAAYDMWQQAIAGLEIAKKSFDRMEALYLKGVVSAQKRDEAEAQYKAMVATESAARSQYEMARNGAQIEDKEAAAAMVRAAQGSVDQVKSVLADSYLTAPIDGEISEIFPHVSELVGTGAPIMNILELDDMWITFNVREELLQDFTMGKEIQAVIPALGNKEVTLKIYFIKDMGTYAVWRATKATGGYDARTFQIKARPTTKIENLRPGMSVLVKKSHD</sequence>
<feature type="transmembrane region" description="Helical" evidence="1">
    <location>
        <begin position="12"/>
        <end position="34"/>
    </location>
</feature>
<dbReference type="EMBL" id="DVKT01000034">
    <property type="protein sequence ID" value="HIT39300.1"/>
    <property type="molecule type" value="Genomic_DNA"/>
</dbReference>
<protein>
    <submittedName>
        <fullName evidence="3">Efflux RND transporter periplasmic adaptor subunit</fullName>
    </submittedName>
</protein>
<keyword evidence="1" id="KW-0472">Membrane</keyword>
<dbReference type="InterPro" id="IPR058625">
    <property type="entry name" value="MdtA-like_BSH"/>
</dbReference>
<name>A0A9D1GE22_9BACT</name>
<evidence type="ECO:0000313" key="4">
    <source>
        <dbReference type="Proteomes" id="UP000886722"/>
    </source>
</evidence>
<keyword evidence="1" id="KW-0812">Transmembrane</keyword>
<dbReference type="Gene3D" id="1.10.287.470">
    <property type="entry name" value="Helix hairpin bin"/>
    <property type="match status" value="1"/>
</dbReference>
<reference evidence="3" key="2">
    <citation type="journal article" date="2021" name="PeerJ">
        <title>Extensive microbial diversity within the chicken gut microbiome revealed by metagenomics and culture.</title>
        <authorList>
            <person name="Gilroy R."/>
            <person name="Ravi A."/>
            <person name="Getino M."/>
            <person name="Pursley I."/>
            <person name="Horton D.L."/>
            <person name="Alikhan N.F."/>
            <person name="Baker D."/>
            <person name="Gharbi K."/>
            <person name="Hall N."/>
            <person name="Watson M."/>
            <person name="Adriaenssens E.M."/>
            <person name="Foster-Nyarko E."/>
            <person name="Jarju S."/>
            <person name="Secka A."/>
            <person name="Antonio M."/>
            <person name="Oren A."/>
            <person name="Chaudhuri R.R."/>
            <person name="La Ragione R."/>
            <person name="Hildebrand F."/>
            <person name="Pallen M.J."/>
        </authorList>
    </citation>
    <scope>NUCLEOTIDE SEQUENCE</scope>
    <source>
        <strain evidence="3">21143</strain>
    </source>
</reference>
<dbReference type="Gene3D" id="2.40.50.100">
    <property type="match status" value="1"/>
</dbReference>
<keyword evidence="1" id="KW-1133">Transmembrane helix</keyword>
<dbReference type="SUPFAM" id="SSF111369">
    <property type="entry name" value="HlyD-like secretion proteins"/>
    <property type="match status" value="2"/>
</dbReference>
<evidence type="ECO:0000259" key="2">
    <source>
        <dbReference type="Pfam" id="PF25917"/>
    </source>
</evidence>
<dbReference type="AlphaFoldDB" id="A0A9D1GE22"/>